<dbReference type="PRINTS" id="PR00237">
    <property type="entry name" value="GPCRRHODOPSN"/>
</dbReference>
<dbReference type="OMA" id="HEARIWP"/>
<dbReference type="OrthoDB" id="5957382at2759"/>
<comment type="subcellular location">
    <subcellularLocation>
        <location evidence="1">Membrane</location>
        <topology evidence="1">Multi-pass membrane protein</topology>
    </subcellularLocation>
</comment>
<dbReference type="AlphaFoldDB" id="D6WX43"/>
<keyword evidence="3 9" id="KW-0812">Transmembrane</keyword>
<feature type="transmembrane region" description="Helical" evidence="10">
    <location>
        <begin position="100"/>
        <end position="119"/>
    </location>
</feature>
<keyword evidence="4 10" id="KW-1133">Transmembrane helix</keyword>
<dbReference type="eggNOG" id="KOG4219">
    <property type="taxonomic scope" value="Eukaryota"/>
</dbReference>
<dbReference type="FunCoup" id="D6WX43">
    <property type="interactions" value="1"/>
</dbReference>
<reference evidence="12 13" key="2">
    <citation type="journal article" date="2010" name="Nucleic Acids Res.">
        <title>BeetleBase in 2010: revisions to provide comprehensive genomic information for Tribolium castaneum.</title>
        <authorList>
            <person name="Kim H.S."/>
            <person name="Murphy T."/>
            <person name="Xia J."/>
            <person name="Caragea D."/>
            <person name="Park Y."/>
            <person name="Beeman R.W."/>
            <person name="Lorenzen M.D."/>
            <person name="Butcher S."/>
            <person name="Manak J.R."/>
            <person name="Brown S.J."/>
        </authorList>
    </citation>
    <scope>GENOME REANNOTATION</scope>
    <source>
        <strain evidence="12 13">Georgia GA2</strain>
    </source>
</reference>
<evidence type="ECO:0000256" key="6">
    <source>
        <dbReference type="ARBA" id="ARBA00023136"/>
    </source>
</evidence>
<evidence type="ECO:0000256" key="4">
    <source>
        <dbReference type="ARBA" id="ARBA00022989"/>
    </source>
</evidence>
<dbReference type="PhylomeDB" id="D6WX43"/>
<feature type="transmembrane region" description="Helical" evidence="10">
    <location>
        <begin position="139"/>
        <end position="158"/>
    </location>
</feature>
<feature type="transmembrane region" description="Helical" evidence="10">
    <location>
        <begin position="265"/>
        <end position="286"/>
    </location>
</feature>
<comment type="similarity">
    <text evidence="2 9">Belongs to the G-protein coupled receptor 1 family.</text>
</comment>
<gene>
    <name evidence="12" type="primary">AUGUSTUS-3.0.2_05641</name>
    <name evidence="12" type="ORF">TcasGA2_TC005641</name>
</gene>
<protein>
    <submittedName>
        <fullName evidence="12">Neuropeptide Y receptor-like Protein</fullName>
    </submittedName>
</protein>
<dbReference type="PROSITE" id="PS50262">
    <property type="entry name" value="G_PROTEIN_RECEP_F1_2"/>
    <property type="match status" value="1"/>
</dbReference>
<feature type="transmembrane region" description="Helical" evidence="10">
    <location>
        <begin position="191"/>
        <end position="212"/>
    </location>
</feature>
<dbReference type="SUPFAM" id="SSF81321">
    <property type="entry name" value="Family A G protein-coupled receptor-like"/>
    <property type="match status" value="1"/>
</dbReference>
<evidence type="ECO:0000256" key="2">
    <source>
        <dbReference type="ARBA" id="ARBA00010663"/>
    </source>
</evidence>
<keyword evidence="7 9" id="KW-0675">Receptor</keyword>
<organism evidence="12 13">
    <name type="scientific">Tribolium castaneum</name>
    <name type="common">Red flour beetle</name>
    <dbReference type="NCBI Taxonomy" id="7070"/>
    <lineage>
        <taxon>Eukaryota</taxon>
        <taxon>Metazoa</taxon>
        <taxon>Ecdysozoa</taxon>
        <taxon>Arthropoda</taxon>
        <taxon>Hexapoda</taxon>
        <taxon>Insecta</taxon>
        <taxon>Pterygota</taxon>
        <taxon>Neoptera</taxon>
        <taxon>Endopterygota</taxon>
        <taxon>Coleoptera</taxon>
        <taxon>Polyphaga</taxon>
        <taxon>Cucujiformia</taxon>
        <taxon>Tenebrionidae</taxon>
        <taxon>Tenebrionidae incertae sedis</taxon>
        <taxon>Tribolium</taxon>
    </lineage>
</organism>
<dbReference type="PANTHER" id="PTHR24238">
    <property type="entry name" value="G-PROTEIN COUPLED RECEPTOR"/>
    <property type="match status" value="1"/>
</dbReference>
<evidence type="ECO:0000256" key="10">
    <source>
        <dbReference type="SAM" id="Phobius"/>
    </source>
</evidence>
<evidence type="ECO:0000256" key="5">
    <source>
        <dbReference type="ARBA" id="ARBA00023040"/>
    </source>
</evidence>
<dbReference type="CDD" id="cd00637">
    <property type="entry name" value="7tm_classA_rhodopsin-like"/>
    <property type="match status" value="1"/>
</dbReference>
<evidence type="ECO:0000259" key="11">
    <source>
        <dbReference type="PROSITE" id="PS50262"/>
    </source>
</evidence>
<dbReference type="InterPro" id="IPR017452">
    <property type="entry name" value="GPCR_Rhodpsn_7TM"/>
</dbReference>
<feature type="transmembrane region" description="Helical" evidence="10">
    <location>
        <begin position="61"/>
        <end position="80"/>
    </location>
</feature>
<dbReference type="Gene3D" id="1.20.1070.10">
    <property type="entry name" value="Rhodopsin 7-helix transmembrane proteins"/>
    <property type="match status" value="1"/>
</dbReference>
<evidence type="ECO:0000256" key="8">
    <source>
        <dbReference type="ARBA" id="ARBA00023224"/>
    </source>
</evidence>
<accession>D6WX43</accession>
<sequence>MSNDSFDNSTITYEDLILLDTNTRKIFLGVFIVITIFSLTGNCAAIYAITRKNYRIFQKTCITSLALSDIFGTLAIAITNMNAFVHEARIWPLGSFWCQFLPMCQMGCVMASSVALMFVAMDRYRNVVFATSKRWNPQLWVCLLVTAALWLGSFWASYPLYTYYLAESVPGENEIFSVCILATDKRIFRNYYIIMVCVIFLPLFVVFLWFYYKIAALVWKHRKPVSSALKKETHSNNHESSSSTTEVKKSQEEIRVERKIRTFKIIITLMVVFIVCRLPYFAIQILKSTRTSFNDMKASWYCIFAFMALHIVNCALNPLLYTFLNTTLKVWLKIRSFFWEICCFCCSAEEFDTFDKNNPFTMEEYAKKEDGKNKNMKVRFRF</sequence>
<dbReference type="PANTHER" id="PTHR24238:SF58">
    <property type="entry name" value="FI22604P1"/>
    <property type="match status" value="1"/>
</dbReference>
<evidence type="ECO:0000256" key="7">
    <source>
        <dbReference type="ARBA" id="ARBA00023170"/>
    </source>
</evidence>
<feature type="domain" description="G-protein coupled receptors family 1 profile" evidence="11">
    <location>
        <begin position="41"/>
        <end position="321"/>
    </location>
</feature>
<dbReference type="InterPro" id="IPR000276">
    <property type="entry name" value="GPCR_Rhodpsn"/>
</dbReference>
<feature type="transmembrane region" description="Helical" evidence="10">
    <location>
        <begin position="26"/>
        <end position="49"/>
    </location>
</feature>
<dbReference type="GO" id="GO:0008188">
    <property type="term" value="F:neuropeptide receptor activity"/>
    <property type="evidence" value="ECO:0000318"/>
    <property type="project" value="GO_Central"/>
</dbReference>
<dbReference type="PROSITE" id="PS00237">
    <property type="entry name" value="G_PROTEIN_RECEP_F1_1"/>
    <property type="match status" value="1"/>
</dbReference>
<feature type="transmembrane region" description="Helical" evidence="10">
    <location>
        <begin position="298"/>
        <end position="324"/>
    </location>
</feature>
<dbReference type="GO" id="GO:0007218">
    <property type="term" value="P:neuropeptide signaling pathway"/>
    <property type="evidence" value="ECO:0000318"/>
    <property type="project" value="GO_Central"/>
</dbReference>
<keyword evidence="5 9" id="KW-0297">G-protein coupled receptor</keyword>
<name>D6WX43_TRICA</name>
<dbReference type="Pfam" id="PF00001">
    <property type="entry name" value="7tm_1"/>
    <property type="match status" value="1"/>
</dbReference>
<dbReference type="GO" id="GO:0005886">
    <property type="term" value="C:plasma membrane"/>
    <property type="evidence" value="ECO:0000318"/>
    <property type="project" value="GO_Central"/>
</dbReference>
<reference evidence="12 13" key="1">
    <citation type="journal article" date="2008" name="Nature">
        <title>The genome of the model beetle and pest Tribolium castaneum.</title>
        <authorList>
            <consortium name="Tribolium Genome Sequencing Consortium"/>
            <person name="Richards S."/>
            <person name="Gibbs R.A."/>
            <person name="Weinstock G.M."/>
            <person name="Brown S.J."/>
            <person name="Denell R."/>
            <person name="Beeman R.W."/>
            <person name="Gibbs R."/>
            <person name="Beeman R.W."/>
            <person name="Brown S.J."/>
            <person name="Bucher G."/>
            <person name="Friedrich M."/>
            <person name="Grimmelikhuijzen C.J."/>
            <person name="Klingler M."/>
            <person name="Lorenzen M."/>
            <person name="Richards S."/>
            <person name="Roth S."/>
            <person name="Schroder R."/>
            <person name="Tautz D."/>
            <person name="Zdobnov E.M."/>
            <person name="Muzny D."/>
            <person name="Gibbs R.A."/>
            <person name="Weinstock G.M."/>
            <person name="Attaway T."/>
            <person name="Bell S."/>
            <person name="Buhay C.J."/>
            <person name="Chandrabose M.N."/>
            <person name="Chavez D."/>
            <person name="Clerk-Blankenburg K.P."/>
            <person name="Cree A."/>
            <person name="Dao M."/>
            <person name="Davis C."/>
            <person name="Chacko J."/>
            <person name="Dinh H."/>
            <person name="Dugan-Rocha S."/>
            <person name="Fowler G."/>
            <person name="Garner T.T."/>
            <person name="Garnes J."/>
            <person name="Gnirke A."/>
            <person name="Hawes A."/>
            <person name="Hernandez J."/>
            <person name="Hines S."/>
            <person name="Holder M."/>
            <person name="Hume J."/>
            <person name="Jhangiani S.N."/>
            <person name="Joshi V."/>
            <person name="Khan Z.M."/>
            <person name="Jackson L."/>
            <person name="Kovar C."/>
            <person name="Kowis A."/>
            <person name="Lee S."/>
            <person name="Lewis L.R."/>
            <person name="Margolis J."/>
            <person name="Morgan M."/>
            <person name="Nazareth L.V."/>
            <person name="Nguyen N."/>
            <person name="Okwuonu G."/>
            <person name="Parker D."/>
            <person name="Richards S."/>
            <person name="Ruiz S.J."/>
            <person name="Santibanez J."/>
            <person name="Savard J."/>
            <person name="Scherer S.E."/>
            <person name="Schneider B."/>
            <person name="Sodergren E."/>
            <person name="Tautz D."/>
            <person name="Vattahil S."/>
            <person name="Villasana D."/>
            <person name="White C.S."/>
            <person name="Wright R."/>
            <person name="Park Y."/>
            <person name="Beeman R.W."/>
            <person name="Lord J."/>
            <person name="Oppert B."/>
            <person name="Lorenzen M."/>
            <person name="Brown S."/>
            <person name="Wang L."/>
            <person name="Savard J."/>
            <person name="Tautz D."/>
            <person name="Richards S."/>
            <person name="Weinstock G."/>
            <person name="Gibbs R.A."/>
            <person name="Liu Y."/>
            <person name="Worley K."/>
            <person name="Weinstock G."/>
            <person name="Elsik C.G."/>
            <person name="Reese J.T."/>
            <person name="Elhaik E."/>
            <person name="Landan G."/>
            <person name="Graur D."/>
            <person name="Arensburger P."/>
            <person name="Atkinson P."/>
            <person name="Beeman R.W."/>
            <person name="Beidler J."/>
            <person name="Brown S.J."/>
            <person name="Demuth J.P."/>
            <person name="Drury D.W."/>
            <person name="Du Y.Z."/>
            <person name="Fujiwara H."/>
            <person name="Lorenzen M."/>
            <person name="Maselli V."/>
            <person name="Osanai M."/>
            <person name="Park Y."/>
            <person name="Robertson H.M."/>
            <person name="Tu Z."/>
            <person name="Wang J.J."/>
            <person name="Wang S."/>
            <person name="Richards S."/>
            <person name="Song H."/>
            <person name="Zhang L."/>
            <person name="Sodergren E."/>
            <person name="Werner D."/>
            <person name="Stanke M."/>
            <person name="Morgenstern B."/>
            <person name="Solovyev V."/>
            <person name="Kosarev P."/>
            <person name="Brown G."/>
            <person name="Chen H.C."/>
            <person name="Ermolaeva O."/>
            <person name="Hlavina W."/>
            <person name="Kapustin Y."/>
            <person name="Kiryutin B."/>
            <person name="Kitts P."/>
            <person name="Maglott D."/>
            <person name="Pruitt K."/>
            <person name="Sapojnikov V."/>
            <person name="Souvorov A."/>
            <person name="Mackey A.J."/>
            <person name="Waterhouse R.M."/>
            <person name="Wyder S."/>
            <person name="Zdobnov E.M."/>
            <person name="Zdobnov E.M."/>
            <person name="Wyder S."/>
            <person name="Kriventseva E.V."/>
            <person name="Kadowaki T."/>
            <person name="Bork P."/>
            <person name="Aranda M."/>
            <person name="Bao R."/>
            <person name="Beermann A."/>
            <person name="Berns N."/>
            <person name="Bolognesi R."/>
            <person name="Bonneton F."/>
            <person name="Bopp D."/>
            <person name="Brown S.J."/>
            <person name="Bucher G."/>
            <person name="Butts T."/>
            <person name="Chaumot A."/>
            <person name="Denell R.E."/>
            <person name="Ferrier D.E."/>
            <person name="Friedrich M."/>
            <person name="Gordon C.M."/>
            <person name="Jindra M."/>
            <person name="Klingler M."/>
            <person name="Lan Q."/>
            <person name="Lattorff H.M."/>
            <person name="Laudet V."/>
            <person name="von Levetsow C."/>
            <person name="Liu Z."/>
            <person name="Lutz R."/>
            <person name="Lynch J.A."/>
            <person name="da Fonseca R.N."/>
            <person name="Posnien N."/>
            <person name="Reuter R."/>
            <person name="Roth S."/>
            <person name="Savard J."/>
            <person name="Schinko J.B."/>
            <person name="Schmitt C."/>
            <person name="Schoppmeier M."/>
            <person name="Schroder R."/>
            <person name="Shippy T.D."/>
            <person name="Simonnet F."/>
            <person name="Marques-Souza H."/>
            <person name="Tautz D."/>
            <person name="Tomoyasu Y."/>
            <person name="Trauner J."/>
            <person name="Van der Zee M."/>
            <person name="Vervoort M."/>
            <person name="Wittkopp N."/>
            <person name="Wimmer E.A."/>
            <person name="Yang X."/>
            <person name="Jones A.K."/>
            <person name="Sattelle D.B."/>
            <person name="Ebert P.R."/>
            <person name="Nelson D."/>
            <person name="Scott J.G."/>
            <person name="Beeman R.W."/>
            <person name="Muthukrishnan S."/>
            <person name="Kramer K.J."/>
            <person name="Arakane Y."/>
            <person name="Beeman R.W."/>
            <person name="Zhu Q."/>
            <person name="Hogenkamp D."/>
            <person name="Dixit R."/>
            <person name="Oppert B."/>
            <person name="Jiang H."/>
            <person name="Zou Z."/>
            <person name="Marshall J."/>
            <person name="Elpidina E."/>
            <person name="Vinokurov K."/>
            <person name="Oppert C."/>
            <person name="Zou Z."/>
            <person name="Evans J."/>
            <person name="Lu Z."/>
            <person name="Zhao P."/>
            <person name="Sumathipala N."/>
            <person name="Altincicek B."/>
            <person name="Vilcinskas A."/>
            <person name="Williams M."/>
            <person name="Hultmark D."/>
            <person name="Hetru C."/>
            <person name="Jiang H."/>
            <person name="Grimmelikhuijzen C.J."/>
            <person name="Hauser F."/>
            <person name="Cazzamali G."/>
            <person name="Williamson M."/>
            <person name="Park Y."/>
            <person name="Li B."/>
            <person name="Tanaka Y."/>
            <person name="Predel R."/>
            <person name="Neupert S."/>
            <person name="Schachtner J."/>
            <person name="Verleyen P."/>
            <person name="Raible F."/>
            <person name="Bork P."/>
            <person name="Friedrich M."/>
            <person name="Walden K.K."/>
            <person name="Robertson H.M."/>
            <person name="Angeli S."/>
            <person name="Foret S."/>
            <person name="Bucher G."/>
            <person name="Schuetz S."/>
            <person name="Maleszka R."/>
            <person name="Wimmer E.A."/>
            <person name="Beeman R.W."/>
            <person name="Lorenzen M."/>
            <person name="Tomoyasu Y."/>
            <person name="Miller S.C."/>
            <person name="Grossmann D."/>
            <person name="Bucher G."/>
        </authorList>
    </citation>
    <scope>NUCLEOTIDE SEQUENCE [LARGE SCALE GENOMIC DNA]</scope>
    <source>
        <strain evidence="12 13">Georgia GA2</strain>
    </source>
</reference>
<dbReference type="KEGG" id="tca:659737"/>
<keyword evidence="13" id="KW-1185">Reference proteome</keyword>
<dbReference type="HOGENOM" id="CLU_662831_0_0_1"/>
<evidence type="ECO:0000256" key="1">
    <source>
        <dbReference type="ARBA" id="ARBA00004141"/>
    </source>
</evidence>
<proteinExistence type="inferred from homology"/>
<evidence type="ECO:0000313" key="13">
    <source>
        <dbReference type="Proteomes" id="UP000007266"/>
    </source>
</evidence>
<keyword evidence="6 10" id="KW-0472">Membrane</keyword>
<dbReference type="InParanoid" id="D6WX43"/>
<evidence type="ECO:0000256" key="3">
    <source>
        <dbReference type="ARBA" id="ARBA00022692"/>
    </source>
</evidence>
<dbReference type="EMBL" id="KQ971361">
    <property type="protein sequence ID" value="EFA08047.1"/>
    <property type="molecule type" value="Genomic_DNA"/>
</dbReference>
<keyword evidence="8 9" id="KW-0807">Transducer</keyword>
<dbReference type="Proteomes" id="UP000007266">
    <property type="component" value="Linkage group 8"/>
</dbReference>
<evidence type="ECO:0000256" key="9">
    <source>
        <dbReference type="RuleBase" id="RU000688"/>
    </source>
</evidence>
<evidence type="ECO:0000313" key="12">
    <source>
        <dbReference type="EMBL" id="EFA08047.1"/>
    </source>
</evidence>